<name>A0A0N5C212_STREA</name>
<evidence type="ECO:0000256" key="1">
    <source>
        <dbReference type="SAM" id="Coils"/>
    </source>
</evidence>
<feature type="coiled-coil region" evidence="1">
    <location>
        <begin position="20"/>
        <end position="103"/>
    </location>
</feature>
<dbReference type="WBParaSite" id="SPAL_0001202900.1">
    <property type="protein sequence ID" value="SPAL_0001202900.1"/>
    <property type="gene ID" value="SPAL_0001202900"/>
</dbReference>
<evidence type="ECO:0000313" key="3">
    <source>
        <dbReference type="WBParaSite" id="SPAL_0001202900.1"/>
    </source>
</evidence>
<protein>
    <submittedName>
        <fullName evidence="3">Uncharacterized protein</fullName>
    </submittedName>
</protein>
<keyword evidence="1" id="KW-0175">Coiled coil</keyword>
<reference evidence="3" key="1">
    <citation type="submission" date="2017-02" db="UniProtKB">
        <authorList>
            <consortium name="WormBaseParasite"/>
        </authorList>
    </citation>
    <scope>IDENTIFICATION</scope>
</reference>
<proteinExistence type="predicted"/>
<sequence length="157" mass="18497">MITRSQSKNSNVPDILSDEFKQISCDLKKWKNLYNELEKNFEDLESDYRAAQNQITHLKNEATINKNKIKILKDEKIYLENALNNLEKMIEEKDEKIIELKKDVSMLRTVKDDEKENLNEINLADELKCLDIGKPKLSSTPVNFIFMYILEKKKSKK</sequence>
<dbReference type="Gene3D" id="1.10.287.1490">
    <property type="match status" value="1"/>
</dbReference>
<dbReference type="AlphaFoldDB" id="A0A0N5C212"/>
<accession>A0A0N5C212</accession>
<organism evidence="2 3">
    <name type="scientific">Strongyloides papillosus</name>
    <name type="common">Intestinal threadworm</name>
    <dbReference type="NCBI Taxonomy" id="174720"/>
    <lineage>
        <taxon>Eukaryota</taxon>
        <taxon>Metazoa</taxon>
        <taxon>Ecdysozoa</taxon>
        <taxon>Nematoda</taxon>
        <taxon>Chromadorea</taxon>
        <taxon>Rhabditida</taxon>
        <taxon>Tylenchina</taxon>
        <taxon>Panagrolaimomorpha</taxon>
        <taxon>Strongyloidoidea</taxon>
        <taxon>Strongyloididae</taxon>
        <taxon>Strongyloides</taxon>
    </lineage>
</organism>
<evidence type="ECO:0000313" key="2">
    <source>
        <dbReference type="Proteomes" id="UP000046392"/>
    </source>
</evidence>
<keyword evidence="2" id="KW-1185">Reference proteome</keyword>
<dbReference type="SUPFAM" id="SSF90257">
    <property type="entry name" value="Myosin rod fragments"/>
    <property type="match status" value="1"/>
</dbReference>
<dbReference type="Proteomes" id="UP000046392">
    <property type="component" value="Unplaced"/>
</dbReference>